<protein>
    <recommendedName>
        <fullName evidence="3">2-oxo-4-hydroxy-4-carboxy-5-ureidoimidazoline decarboxylase</fullName>
        <ecNumber evidence="3">4.1.1.97</ecNumber>
    </recommendedName>
</protein>
<dbReference type="Gene3D" id="1.10.3330.10">
    <property type="entry name" value="Oxo-4-hydroxy-4-carboxy-5-ureidoimidazoline decarboxylase"/>
    <property type="match status" value="1"/>
</dbReference>
<dbReference type="Pfam" id="PF09349">
    <property type="entry name" value="OHCU_decarbox"/>
    <property type="match status" value="1"/>
</dbReference>
<keyword evidence="5" id="KW-0210">Decarboxylase</keyword>
<keyword evidence="10" id="KW-1185">Reference proteome</keyword>
<gene>
    <name evidence="9" type="ORF">B1H18_25210</name>
</gene>
<evidence type="ECO:0000259" key="8">
    <source>
        <dbReference type="Pfam" id="PF09349"/>
    </source>
</evidence>
<evidence type="ECO:0000313" key="9">
    <source>
        <dbReference type="EMBL" id="OON74391.1"/>
    </source>
</evidence>
<reference evidence="9 10" key="1">
    <citation type="submission" date="2017-02" db="EMBL/GenBank/DDBJ databases">
        <title>Draft Genome Sequence of Streptomyces tsukubaensis F601, a Producer of the immunosuppressant tacrolimus FK506.</title>
        <authorList>
            <person name="Zong G."/>
            <person name="Zhong C."/>
            <person name="Fu J."/>
            <person name="Qin R."/>
            <person name="Cao G."/>
        </authorList>
    </citation>
    <scope>NUCLEOTIDE SEQUENCE [LARGE SCALE GENOMIC DNA]</scope>
    <source>
        <strain evidence="9 10">F601</strain>
    </source>
</reference>
<comment type="catalytic activity">
    <reaction evidence="1">
        <text>5-hydroxy-2-oxo-4-ureido-2,5-dihydro-1H-imidazole-5-carboxylate + H(+) = (S)-allantoin + CO2</text>
        <dbReference type="Rhea" id="RHEA:26301"/>
        <dbReference type="ChEBI" id="CHEBI:15378"/>
        <dbReference type="ChEBI" id="CHEBI:15678"/>
        <dbReference type="ChEBI" id="CHEBI:16526"/>
        <dbReference type="ChEBI" id="CHEBI:58639"/>
        <dbReference type="EC" id="4.1.1.97"/>
    </reaction>
</comment>
<proteinExistence type="predicted"/>
<dbReference type="NCBIfam" id="NF010372">
    <property type="entry name" value="PRK13798.1"/>
    <property type="match status" value="1"/>
</dbReference>
<feature type="domain" description="Oxo-4-hydroxy-4-carboxy-5-ureidoimidazoline decarboxylase" evidence="8">
    <location>
        <begin position="41"/>
        <end position="189"/>
    </location>
</feature>
<sequence length="217" mass="22729">MPPHRSPLPPGGLGSLGGLGGLLIPGRAKPPEPPPGLATLNAAPRRDAVAALLTCCASLPWAEGIAAYRPYPDIEALLAAAEEASYDLNSAELDLALRSEPSMPLTPASYLAKRSAQSASAAYTALSAAHSAYEARFGHPFLISLDAVAPEESLDLVLSDIRTRLGNHPEDERTVAADELRLIAGSRLARLARNRRTLRDESGEATHGAAEHAAHLA</sequence>
<comment type="caution">
    <text evidence="9">The sequence shown here is derived from an EMBL/GenBank/DDBJ whole genome shotgun (WGS) entry which is preliminary data.</text>
</comment>
<dbReference type="OrthoDB" id="4303574at2"/>
<evidence type="ECO:0000256" key="6">
    <source>
        <dbReference type="ARBA" id="ARBA00023239"/>
    </source>
</evidence>
<dbReference type="EMBL" id="MVFC01000027">
    <property type="protein sequence ID" value="OON74391.1"/>
    <property type="molecule type" value="Genomic_DNA"/>
</dbReference>
<dbReference type="GO" id="GO:0019628">
    <property type="term" value="P:urate catabolic process"/>
    <property type="evidence" value="ECO:0007669"/>
    <property type="project" value="TreeGrafter"/>
</dbReference>
<dbReference type="PANTHER" id="PTHR43466:SF1">
    <property type="entry name" value="2-OXO-4-HYDROXY-4-CARBOXY-5-UREIDOIMIDAZOLINE DECARBOXYLASE-RELATED"/>
    <property type="match status" value="1"/>
</dbReference>
<evidence type="ECO:0000256" key="3">
    <source>
        <dbReference type="ARBA" id="ARBA00012257"/>
    </source>
</evidence>
<dbReference type="GO" id="GO:0051997">
    <property type="term" value="F:2-oxo-4-hydroxy-4-carboxy-5-ureidoimidazoline decarboxylase activity"/>
    <property type="evidence" value="ECO:0007669"/>
    <property type="project" value="UniProtKB-EC"/>
</dbReference>
<name>A0A1V4A2W6_9ACTN</name>
<evidence type="ECO:0000313" key="10">
    <source>
        <dbReference type="Proteomes" id="UP000190539"/>
    </source>
</evidence>
<dbReference type="InterPro" id="IPR018020">
    <property type="entry name" value="OHCU_decarboxylase"/>
</dbReference>
<dbReference type="EC" id="4.1.1.97" evidence="3"/>
<evidence type="ECO:0000256" key="7">
    <source>
        <dbReference type="SAM" id="MobiDB-lite"/>
    </source>
</evidence>
<dbReference type="AlphaFoldDB" id="A0A1V4A2W6"/>
<dbReference type="Proteomes" id="UP000190539">
    <property type="component" value="Unassembled WGS sequence"/>
</dbReference>
<evidence type="ECO:0000256" key="1">
    <source>
        <dbReference type="ARBA" id="ARBA00001163"/>
    </source>
</evidence>
<dbReference type="STRING" id="83656.B1H18_25210"/>
<keyword evidence="4" id="KW-0659">Purine metabolism</keyword>
<dbReference type="PANTHER" id="PTHR43466">
    <property type="entry name" value="2-OXO-4-HYDROXY-4-CARBOXY-5-UREIDOIMIDAZOLINE DECARBOXYLASE-RELATED"/>
    <property type="match status" value="1"/>
</dbReference>
<evidence type="ECO:0000256" key="2">
    <source>
        <dbReference type="ARBA" id="ARBA00004754"/>
    </source>
</evidence>
<comment type="pathway">
    <text evidence="2">Purine metabolism; urate degradation; (S)-allantoin from urate: step 3/3.</text>
</comment>
<dbReference type="InterPro" id="IPR036778">
    <property type="entry name" value="OHCU_decarboxylase_sf"/>
</dbReference>
<accession>A0A1V4A2W6</accession>
<evidence type="ECO:0000256" key="5">
    <source>
        <dbReference type="ARBA" id="ARBA00022793"/>
    </source>
</evidence>
<evidence type="ECO:0000256" key="4">
    <source>
        <dbReference type="ARBA" id="ARBA00022631"/>
    </source>
</evidence>
<dbReference type="RefSeq" id="WP_077971521.1">
    <property type="nucleotide sequence ID" value="NZ_CP045178.1"/>
</dbReference>
<feature type="region of interest" description="Disordered" evidence="7">
    <location>
        <begin position="197"/>
        <end position="217"/>
    </location>
</feature>
<dbReference type="GO" id="GO:0006144">
    <property type="term" value="P:purine nucleobase metabolic process"/>
    <property type="evidence" value="ECO:0007669"/>
    <property type="project" value="UniProtKB-KW"/>
</dbReference>
<dbReference type="SUPFAM" id="SSF158694">
    <property type="entry name" value="UraD-Like"/>
    <property type="match status" value="1"/>
</dbReference>
<keyword evidence="6" id="KW-0456">Lyase</keyword>
<organism evidence="9 10">
    <name type="scientific">Streptomyces tsukubensis</name>
    <dbReference type="NCBI Taxonomy" id="83656"/>
    <lineage>
        <taxon>Bacteria</taxon>
        <taxon>Bacillati</taxon>
        <taxon>Actinomycetota</taxon>
        <taxon>Actinomycetes</taxon>
        <taxon>Kitasatosporales</taxon>
        <taxon>Streptomycetaceae</taxon>
        <taxon>Streptomyces</taxon>
    </lineage>
</organism>